<dbReference type="PANTHER" id="PTHR33383">
    <property type="entry name" value="MEMBRANE PROTEIN INSERTION EFFICIENCY FACTOR-RELATED"/>
    <property type="match status" value="1"/>
</dbReference>
<name>A0AAT9FMF5_9BACT</name>
<accession>A0AAT9FMF5</accession>
<comment type="similarity">
    <text evidence="1">Belongs to the UPF0161 family.</text>
</comment>
<organism evidence="2">
    <name type="scientific">Oceaniferula spumae</name>
    <dbReference type="NCBI Taxonomy" id="2979115"/>
    <lineage>
        <taxon>Bacteria</taxon>
        <taxon>Pseudomonadati</taxon>
        <taxon>Verrucomicrobiota</taxon>
        <taxon>Verrucomicrobiia</taxon>
        <taxon>Verrucomicrobiales</taxon>
        <taxon>Verrucomicrobiaceae</taxon>
        <taxon>Oceaniferula</taxon>
    </lineage>
</organism>
<comment type="subcellular location">
    <subcellularLocation>
        <location evidence="1">Cell membrane</location>
        <topology evidence="1">Peripheral membrane protein</topology>
        <orientation evidence="1">Cytoplasmic side</orientation>
    </subcellularLocation>
</comment>
<protein>
    <recommendedName>
        <fullName evidence="1">Putative membrane protein insertion efficiency factor</fullName>
    </recommendedName>
</protein>
<dbReference type="AlphaFoldDB" id="A0AAT9FMF5"/>
<dbReference type="Pfam" id="PF01809">
    <property type="entry name" value="YidD"/>
    <property type="match status" value="1"/>
</dbReference>
<dbReference type="GO" id="GO:0005886">
    <property type="term" value="C:plasma membrane"/>
    <property type="evidence" value="ECO:0007669"/>
    <property type="project" value="UniProtKB-SubCell"/>
</dbReference>
<keyword evidence="1" id="KW-1003">Cell membrane</keyword>
<dbReference type="EMBL" id="AP026866">
    <property type="protein sequence ID" value="BDS07297.1"/>
    <property type="molecule type" value="Genomic_DNA"/>
</dbReference>
<comment type="function">
    <text evidence="1">Could be involved in insertion of integral membrane proteins into the membrane.</text>
</comment>
<gene>
    <name evidence="2" type="ORF">NT6N_23370</name>
</gene>
<evidence type="ECO:0000256" key="1">
    <source>
        <dbReference type="HAMAP-Rule" id="MF_00386"/>
    </source>
</evidence>
<dbReference type="SMART" id="SM01234">
    <property type="entry name" value="Haemolytic"/>
    <property type="match status" value="1"/>
</dbReference>
<dbReference type="HAMAP" id="MF_00386">
    <property type="entry name" value="UPF0161_YidD"/>
    <property type="match status" value="1"/>
</dbReference>
<dbReference type="KEGG" id="osu:NT6N_23370"/>
<dbReference type="NCBIfam" id="TIGR00278">
    <property type="entry name" value="membrane protein insertion efficiency factor YidD"/>
    <property type="match status" value="1"/>
</dbReference>
<dbReference type="PANTHER" id="PTHR33383:SF1">
    <property type="entry name" value="MEMBRANE PROTEIN INSERTION EFFICIENCY FACTOR-RELATED"/>
    <property type="match status" value="1"/>
</dbReference>
<evidence type="ECO:0000313" key="2">
    <source>
        <dbReference type="EMBL" id="BDS07297.1"/>
    </source>
</evidence>
<dbReference type="InterPro" id="IPR002696">
    <property type="entry name" value="Membr_insert_effic_factor_YidD"/>
</dbReference>
<proteinExistence type="inferred from homology"/>
<keyword evidence="1" id="KW-0472">Membrane</keyword>
<reference evidence="2" key="1">
    <citation type="submission" date="2024-07" db="EMBL/GenBank/DDBJ databases">
        <title>Complete genome sequence of Verrucomicrobiaceae bacterium NT6N.</title>
        <authorList>
            <person name="Huang C."/>
            <person name="Takami H."/>
            <person name="Hamasaki K."/>
        </authorList>
    </citation>
    <scope>NUCLEOTIDE SEQUENCE</scope>
    <source>
        <strain evidence="2">NT6N</strain>
    </source>
</reference>
<sequence length="85" mass="9618">MKFISQSLSTLLYLGIRFYQKFLNPVLKAIGGPNSGCRFHPTCSNYYLEAVKIHGPYRGSWLGICRIFRCHPWGGCGEDPVPPKK</sequence>